<evidence type="ECO:0000313" key="2">
    <source>
        <dbReference type="Proteomes" id="UP000265750"/>
    </source>
</evidence>
<sequence length="60" mass="6331">MIAPDKLAELRRMRAAANASLAMAFVDAFEAAKGPLAGIHADLVRAAAKVRADVEAFHGR</sequence>
<accession>A0A3A1WFT8</accession>
<proteinExistence type="predicted"/>
<name>A0A3A1WFT8_9HYPH</name>
<comment type="caution">
    <text evidence="1">The sequence shown here is derived from an EMBL/GenBank/DDBJ whole genome shotgun (WGS) entry which is preliminary data.</text>
</comment>
<keyword evidence="2" id="KW-1185">Reference proteome</keyword>
<dbReference type="EMBL" id="QYRN01000017">
    <property type="protein sequence ID" value="RIX97163.1"/>
    <property type="molecule type" value="Genomic_DNA"/>
</dbReference>
<reference evidence="2" key="1">
    <citation type="submission" date="2018-09" db="EMBL/GenBank/DDBJ databases">
        <authorList>
            <person name="Tuo L."/>
        </authorList>
    </citation>
    <scope>NUCLEOTIDE SEQUENCE [LARGE SCALE GENOMIC DNA]</scope>
    <source>
        <strain evidence="2">M2BS4Y-1</strain>
    </source>
</reference>
<dbReference type="AlphaFoldDB" id="A0A3A1WFT8"/>
<dbReference type="Proteomes" id="UP000265750">
    <property type="component" value="Unassembled WGS sequence"/>
</dbReference>
<gene>
    <name evidence="1" type="ORF">D3218_19060</name>
</gene>
<evidence type="ECO:0000313" key="1">
    <source>
        <dbReference type="EMBL" id="RIX97163.1"/>
    </source>
</evidence>
<protein>
    <submittedName>
        <fullName evidence="1">Uncharacterized protein</fullName>
    </submittedName>
</protein>
<organism evidence="1 2">
    <name type="scientific">Aureimonas flava</name>
    <dbReference type="NCBI Taxonomy" id="2320271"/>
    <lineage>
        <taxon>Bacteria</taxon>
        <taxon>Pseudomonadati</taxon>
        <taxon>Pseudomonadota</taxon>
        <taxon>Alphaproteobacteria</taxon>
        <taxon>Hyphomicrobiales</taxon>
        <taxon>Aurantimonadaceae</taxon>
        <taxon>Aureimonas</taxon>
    </lineage>
</organism>
<dbReference type="RefSeq" id="WP_119541668.1">
    <property type="nucleotide sequence ID" value="NZ_QYRN01000017.1"/>
</dbReference>